<sequence length="236" mass="27353">MQTICKDAMLKICSFLPEKDRVYLTMITTTFGILRSEMLYSKKVRFDKIKDLSYFDNFESVQLLSPTDRTPKFAKFVYYEASTHDIPLNVTHLSFAEGFNESIQEIIAPTVTDLEFSWDFVQPVHDCKPATVKNVTFGYYFDKGTEEIFGVHHLIGMNHNDHQLDALPITIVHVTYRRYFYKSKIINNAPNRTWSAINSQDPPNKKCMTLSYNLDKRINDDITTLVKILIQSPSNN</sequence>
<protein>
    <recommendedName>
        <fullName evidence="2">F-box domain-containing protein</fullName>
    </recommendedName>
</protein>
<organism evidence="1">
    <name type="scientific">viral metagenome</name>
    <dbReference type="NCBI Taxonomy" id="1070528"/>
    <lineage>
        <taxon>unclassified sequences</taxon>
        <taxon>metagenomes</taxon>
        <taxon>organismal metagenomes</taxon>
    </lineage>
</organism>
<accession>A0A6C0C7E9</accession>
<dbReference type="EMBL" id="MN739354">
    <property type="protein sequence ID" value="QHT00287.1"/>
    <property type="molecule type" value="Genomic_DNA"/>
</dbReference>
<evidence type="ECO:0000313" key="1">
    <source>
        <dbReference type="EMBL" id="QHT00287.1"/>
    </source>
</evidence>
<evidence type="ECO:0008006" key="2">
    <source>
        <dbReference type="Google" id="ProtNLM"/>
    </source>
</evidence>
<proteinExistence type="predicted"/>
<name>A0A6C0C7E9_9ZZZZ</name>
<reference evidence="1" key="1">
    <citation type="journal article" date="2020" name="Nature">
        <title>Giant virus diversity and host interactions through global metagenomics.</title>
        <authorList>
            <person name="Schulz F."/>
            <person name="Roux S."/>
            <person name="Paez-Espino D."/>
            <person name="Jungbluth S."/>
            <person name="Walsh D.A."/>
            <person name="Denef V.J."/>
            <person name="McMahon K.D."/>
            <person name="Konstantinidis K.T."/>
            <person name="Eloe-Fadrosh E.A."/>
            <person name="Kyrpides N.C."/>
            <person name="Woyke T."/>
        </authorList>
    </citation>
    <scope>NUCLEOTIDE SEQUENCE</scope>
    <source>
        <strain evidence="1">GVMAG-M-3300020192-26</strain>
    </source>
</reference>
<dbReference type="AlphaFoldDB" id="A0A6C0C7E9"/>